<evidence type="ECO:0000313" key="2">
    <source>
        <dbReference type="EMBL" id="TDQ78850.1"/>
    </source>
</evidence>
<evidence type="ECO:0000256" key="1">
    <source>
        <dbReference type="SAM" id="SignalP"/>
    </source>
</evidence>
<dbReference type="Proteomes" id="UP000295783">
    <property type="component" value="Unassembled WGS sequence"/>
</dbReference>
<gene>
    <name evidence="2" type="ORF">A8950_3311</name>
</gene>
<sequence length="169" mass="18412">MAALWRFLHATVLALAFIVYLAGLAPSALAETTTTWQEVVPDLAPDATEVTDDAEIRRILEDLTIFGRYVDGEDWIEYHDRSGRTAYNEKGCTYPGTWWIENGSICYAYPNYRDNAPNCFVMFVRAGGGIQFVAFDAGGAPYLASSSINIAPGNVAHLPLGNLSPCVGV</sequence>
<feature type="chain" id="PRO_5021020838" evidence="1">
    <location>
        <begin position="31"/>
        <end position="169"/>
    </location>
</feature>
<protein>
    <submittedName>
        <fullName evidence="2">Uncharacterized protein</fullName>
    </submittedName>
</protein>
<reference evidence="2 3" key="1">
    <citation type="submission" date="2019-03" db="EMBL/GenBank/DDBJ databases">
        <title>Genomic Encyclopedia of Type Strains, Phase III (KMG-III): the genomes of soil and plant-associated and newly described type strains.</title>
        <authorList>
            <person name="Whitman W."/>
        </authorList>
    </citation>
    <scope>NUCLEOTIDE SEQUENCE [LARGE SCALE GENOMIC DNA]</scope>
    <source>
        <strain evidence="2 3">CGMCC 1.7660</strain>
    </source>
</reference>
<dbReference type="RefSeq" id="WP_166645236.1">
    <property type="nucleotide sequence ID" value="NZ_SNYW01000012.1"/>
</dbReference>
<dbReference type="EMBL" id="SNYW01000012">
    <property type="protein sequence ID" value="TDQ78850.1"/>
    <property type="molecule type" value="Genomic_DNA"/>
</dbReference>
<evidence type="ECO:0000313" key="3">
    <source>
        <dbReference type="Proteomes" id="UP000295783"/>
    </source>
</evidence>
<organism evidence="2 3">
    <name type="scientific">Dongia mobilis</name>
    <dbReference type="NCBI Taxonomy" id="578943"/>
    <lineage>
        <taxon>Bacteria</taxon>
        <taxon>Pseudomonadati</taxon>
        <taxon>Pseudomonadota</taxon>
        <taxon>Alphaproteobacteria</taxon>
        <taxon>Rhodospirillales</taxon>
        <taxon>Dongiaceae</taxon>
        <taxon>Dongia</taxon>
    </lineage>
</organism>
<proteinExistence type="predicted"/>
<dbReference type="AlphaFoldDB" id="A0A4R6WFS2"/>
<keyword evidence="3" id="KW-1185">Reference proteome</keyword>
<comment type="caution">
    <text evidence="2">The sequence shown here is derived from an EMBL/GenBank/DDBJ whole genome shotgun (WGS) entry which is preliminary data.</text>
</comment>
<name>A0A4R6WFS2_9PROT</name>
<keyword evidence="1" id="KW-0732">Signal</keyword>
<feature type="signal peptide" evidence="1">
    <location>
        <begin position="1"/>
        <end position="30"/>
    </location>
</feature>
<accession>A0A4R6WFS2</accession>